<dbReference type="PANTHER" id="PTHR10884">
    <property type="entry name" value="NADH DEHYDROGENASE UBIQUINONE IRON-SULFUR PROTEIN 3"/>
    <property type="match status" value="1"/>
</dbReference>
<comment type="similarity">
    <text evidence="1 6 7">Belongs to the complex I 30 kDa subunit family.</text>
</comment>
<evidence type="ECO:0000313" key="10">
    <source>
        <dbReference type="EMBL" id="SOY57469.1"/>
    </source>
</evidence>
<evidence type="ECO:0000256" key="8">
    <source>
        <dbReference type="RuleBase" id="RU003582"/>
    </source>
</evidence>
<comment type="caution">
    <text evidence="10">The sequence shown here is derived from an EMBL/GenBank/DDBJ whole genome shotgun (WGS) entry which is preliminary data.</text>
</comment>
<dbReference type="GO" id="GO:0008137">
    <property type="term" value="F:NADH dehydrogenase (ubiquinone) activity"/>
    <property type="evidence" value="ECO:0007669"/>
    <property type="project" value="InterPro"/>
</dbReference>
<dbReference type="Gene3D" id="3.30.460.80">
    <property type="entry name" value="NADH:ubiquinone oxidoreductase, 30kDa subunit"/>
    <property type="match status" value="1"/>
</dbReference>
<dbReference type="InterPro" id="IPR010218">
    <property type="entry name" value="NADH_DH_suC"/>
</dbReference>
<keyword evidence="6" id="KW-1003">Cell membrane</keyword>
<reference evidence="10 11" key="1">
    <citation type="submission" date="2018-01" db="EMBL/GenBank/DDBJ databases">
        <authorList>
            <person name="Clerissi C."/>
        </authorList>
    </citation>
    <scope>NUCLEOTIDE SEQUENCE [LARGE SCALE GENOMIC DNA]</scope>
    <source>
        <strain evidence="10">Cupriavidus sp. LMG 19464</strain>
    </source>
</reference>
<dbReference type="Pfam" id="PF00329">
    <property type="entry name" value="Complex1_30kDa"/>
    <property type="match status" value="1"/>
</dbReference>
<evidence type="ECO:0000259" key="9">
    <source>
        <dbReference type="Pfam" id="PF00329"/>
    </source>
</evidence>
<feature type="domain" description="NADH:ubiquinone oxidoreductase 30kDa subunit" evidence="9">
    <location>
        <begin position="32"/>
        <end position="160"/>
    </location>
</feature>
<evidence type="ECO:0000256" key="2">
    <source>
        <dbReference type="ARBA" id="ARBA00022448"/>
    </source>
</evidence>
<comment type="subunit">
    <text evidence="6">NDH-1 is composed of 14 different subunits. Subunits NuoB, C, D, E, F, and G constitute the peripheral sector of the complex.</text>
</comment>
<evidence type="ECO:0000256" key="4">
    <source>
        <dbReference type="ARBA" id="ARBA00023075"/>
    </source>
</evidence>
<dbReference type="RefSeq" id="WP_116356051.1">
    <property type="nucleotide sequence ID" value="NZ_LT976853.1"/>
</dbReference>
<organism evidence="10 11">
    <name type="scientific">Cupriavidus taiwanensis</name>
    <dbReference type="NCBI Taxonomy" id="164546"/>
    <lineage>
        <taxon>Bacteria</taxon>
        <taxon>Pseudomonadati</taxon>
        <taxon>Pseudomonadota</taxon>
        <taxon>Betaproteobacteria</taxon>
        <taxon>Burkholderiales</taxon>
        <taxon>Burkholderiaceae</taxon>
        <taxon>Cupriavidus</taxon>
    </lineage>
</organism>
<keyword evidence="2 6" id="KW-0813">Transport</keyword>
<dbReference type="SUPFAM" id="SSF143243">
    <property type="entry name" value="Nqo5-like"/>
    <property type="match status" value="1"/>
</dbReference>
<keyword evidence="6 7" id="KW-0520">NAD</keyword>
<name>A0A976A2X9_9BURK</name>
<comment type="catalytic activity">
    <reaction evidence="6 8">
        <text>a quinone + NADH + 5 H(+)(in) = a quinol + NAD(+) + 4 H(+)(out)</text>
        <dbReference type="Rhea" id="RHEA:57888"/>
        <dbReference type="ChEBI" id="CHEBI:15378"/>
        <dbReference type="ChEBI" id="CHEBI:24646"/>
        <dbReference type="ChEBI" id="CHEBI:57540"/>
        <dbReference type="ChEBI" id="CHEBI:57945"/>
        <dbReference type="ChEBI" id="CHEBI:132124"/>
    </reaction>
</comment>
<evidence type="ECO:0000256" key="5">
    <source>
        <dbReference type="ARBA" id="ARBA00023136"/>
    </source>
</evidence>
<protein>
    <recommendedName>
        <fullName evidence="6">NADH-quinone oxidoreductase subunit C</fullName>
        <ecNumber evidence="6">7.1.1.-</ecNumber>
    </recommendedName>
    <alternativeName>
        <fullName evidence="6">NADH dehydrogenase I subunit C</fullName>
    </alternativeName>
    <alternativeName>
        <fullName evidence="6">NDH-1 subunit C</fullName>
    </alternativeName>
</protein>
<gene>
    <name evidence="6 10" type="primary">nuoC</name>
    <name evidence="10" type="ORF">CBM2587_A90045</name>
</gene>
<keyword evidence="6 7" id="KW-1278">Translocase</keyword>
<keyword evidence="4 6" id="KW-0830">Ubiquinone</keyword>
<evidence type="ECO:0000256" key="1">
    <source>
        <dbReference type="ARBA" id="ARBA00007569"/>
    </source>
</evidence>
<dbReference type="EC" id="7.1.1.-" evidence="6"/>
<dbReference type="InterPro" id="IPR037232">
    <property type="entry name" value="NADH_quin_OxRdtase_su_C/D-like"/>
</dbReference>
<keyword evidence="5 6" id="KW-0472">Membrane</keyword>
<dbReference type="HAMAP" id="MF_01357">
    <property type="entry name" value="NDH1_NuoC"/>
    <property type="match status" value="1"/>
</dbReference>
<dbReference type="PANTHER" id="PTHR10884:SF14">
    <property type="entry name" value="NADH DEHYDROGENASE [UBIQUINONE] IRON-SULFUR PROTEIN 3, MITOCHONDRIAL"/>
    <property type="match status" value="1"/>
</dbReference>
<dbReference type="PROSITE" id="PS00542">
    <property type="entry name" value="COMPLEX1_30K"/>
    <property type="match status" value="1"/>
</dbReference>
<dbReference type="InterPro" id="IPR020396">
    <property type="entry name" value="NADH_UbQ_OxRdtase_CS"/>
</dbReference>
<evidence type="ECO:0000313" key="11">
    <source>
        <dbReference type="Proteomes" id="UP000256780"/>
    </source>
</evidence>
<dbReference type="Proteomes" id="UP000256780">
    <property type="component" value="Chromosome CBM2587_a"/>
</dbReference>
<comment type="subcellular location">
    <subcellularLocation>
        <location evidence="6">Cell membrane</location>
        <topology evidence="6">Peripheral membrane protein</topology>
        <orientation evidence="6">Cytoplasmic side</orientation>
    </subcellularLocation>
</comment>
<dbReference type="GO" id="GO:0048038">
    <property type="term" value="F:quinone binding"/>
    <property type="evidence" value="ECO:0007669"/>
    <property type="project" value="UniProtKB-KW"/>
</dbReference>
<evidence type="ECO:0000256" key="6">
    <source>
        <dbReference type="HAMAP-Rule" id="MF_01357"/>
    </source>
</evidence>
<keyword evidence="10" id="KW-0560">Oxidoreductase</keyword>
<accession>A0A976A2X9</accession>
<comment type="function">
    <text evidence="6">NDH-1 shuttles electrons from NADH, via FMN and iron-sulfur (Fe-S) centers, to quinones in the respiratory chain. The immediate electron acceptor for the enzyme in this species is believed to be ubiquinone. Couples the redox reaction to proton translocation (for every two electrons transferred, four hydrogen ions are translocated across the cytoplasmic membrane), and thus conserves the redox energy in a proton gradient.</text>
</comment>
<evidence type="ECO:0000256" key="7">
    <source>
        <dbReference type="RuleBase" id="RU003456"/>
    </source>
</evidence>
<dbReference type="OrthoDB" id="9803286at2"/>
<dbReference type="GO" id="GO:0005886">
    <property type="term" value="C:plasma membrane"/>
    <property type="evidence" value="ECO:0007669"/>
    <property type="project" value="UniProtKB-SubCell"/>
</dbReference>
<sequence length="199" mass="22978">MAKLDTLKAALEKALGKRVQKLVEATGELTLVVKADDYLEVAQILRDDPSLRFEQLIDLCGVDYSEYGDGAWDGLRFAAVSQLLSVTYNWRLRLRAFASDDDFPVLPSLINVWNSVNWFEREAFDFYGIVFDGHPDLRRILTDYGFVGHPFRKDFPVSGFVEMRYDPDQKRVIYQPVTIEPRELTPRVIREDKYGGVEY</sequence>
<proteinExistence type="inferred from homology"/>
<dbReference type="NCBIfam" id="NF004730">
    <property type="entry name" value="PRK06074.1-1"/>
    <property type="match status" value="1"/>
</dbReference>
<dbReference type="GO" id="GO:0050136">
    <property type="term" value="F:NADH dehydrogenase (quinone) (non-electrogenic) activity"/>
    <property type="evidence" value="ECO:0007669"/>
    <property type="project" value="UniProtKB-UniRule"/>
</dbReference>
<dbReference type="AlphaFoldDB" id="A0A976A2X9"/>
<evidence type="ECO:0000256" key="3">
    <source>
        <dbReference type="ARBA" id="ARBA00022719"/>
    </source>
</evidence>
<dbReference type="NCBIfam" id="TIGR01961">
    <property type="entry name" value="NuoC_fam"/>
    <property type="match status" value="1"/>
</dbReference>
<dbReference type="EMBL" id="OFSQ01000028">
    <property type="protein sequence ID" value="SOY57469.1"/>
    <property type="molecule type" value="Genomic_DNA"/>
</dbReference>
<keyword evidence="3 6" id="KW-0874">Quinone</keyword>
<dbReference type="InterPro" id="IPR001268">
    <property type="entry name" value="NADH_UbQ_OxRdtase_30kDa_su"/>
</dbReference>